<evidence type="ECO:0000256" key="1">
    <source>
        <dbReference type="ARBA" id="ARBA00004651"/>
    </source>
</evidence>
<feature type="transmembrane region" description="Helical" evidence="9">
    <location>
        <begin position="294"/>
        <end position="316"/>
    </location>
</feature>
<evidence type="ECO:0000313" key="11">
    <source>
        <dbReference type="Proteomes" id="UP000189857"/>
    </source>
</evidence>
<proteinExistence type="inferred from homology"/>
<comment type="pathway">
    <text evidence="2 9">Cofactor biosynthesis; adenosylcobalamin biosynthesis.</text>
</comment>
<evidence type="ECO:0000256" key="4">
    <source>
        <dbReference type="ARBA" id="ARBA00022475"/>
    </source>
</evidence>
<evidence type="ECO:0000256" key="9">
    <source>
        <dbReference type="HAMAP-Rule" id="MF_00024"/>
    </source>
</evidence>
<evidence type="ECO:0000256" key="2">
    <source>
        <dbReference type="ARBA" id="ARBA00004953"/>
    </source>
</evidence>
<dbReference type="GO" id="GO:0048472">
    <property type="term" value="F:threonine-phosphate decarboxylase activity"/>
    <property type="evidence" value="ECO:0007669"/>
    <property type="project" value="InterPro"/>
</dbReference>
<keyword evidence="5 9" id="KW-0169">Cobalamin biosynthesis</keyword>
<evidence type="ECO:0000256" key="6">
    <source>
        <dbReference type="ARBA" id="ARBA00022692"/>
    </source>
</evidence>
<dbReference type="GO" id="GO:0005886">
    <property type="term" value="C:plasma membrane"/>
    <property type="evidence" value="ECO:0007669"/>
    <property type="project" value="UniProtKB-SubCell"/>
</dbReference>
<comment type="function">
    <text evidence="9">Converts cobyric acid to cobinamide by the addition of aminopropanol on the F carboxylic group.</text>
</comment>
<keyword evidence="4 9" id="KW-1003">Cell membrane</keyword>
<dbReference type="InterPro" id="IPR004485">
    <property type="entry name" value="Cobalamin_biosynth_CobD/CbiB"/>
</dbReference>
<protein>
    <recommendedName>
        <fullName evidence="9">Cobalamin biosynthesis protein CobD</fullName>
    </recommendedName>
</protein>
<dbReference type="AlphaFoldDB" id="A0A1T4K935"/>
<evidence type="ECO:0000256" key="7">
    <source>
        <dbReference type="ARBA" id="ARBA00022989"/>
    </source>
</evidence>
<evidence type="ECO:0000256" key="3">
    <source>
        <dbReference type="ARBA" id="ARBA00006263"/>
    </source>
</evidence>
<feature type="transmembrane region" description="Helical" evidence="9">
    <location>
        <begin position="153"/>
        <end position="174"/>
    </location>
</feature>
<dbReference type="RefSeq" id="WP_078785935.1">
    <property type="nucleotide sequence ID" value="NZ_FMTO01000002.1"/>
</dbReference>
<dbReference type="Proteomes" id="UP000189857">
    <property type="component" value="Unassembled WGS sequence"/>
</dbReference>
<dbReference type="NCBIfam" id="TIGR00380">
    <property type="entry name" value="cobal_cbiB"/>
    <property type="match status" value="1"/>
</dbReference>
<comment type="caution">
    <text evidence="9">Lacks conserved residue(s) required for the propagation of feature annotation.</text>
</comment>
<dbReference type="OrthoDB" id="9811967at2"/>
<dbReference type="GO" id="GO:0015420">
    <property type="term" value="F:ABC-type vitamin B12 transporter activity"/>
    <property type="evidence" value="ECO:0007669"/>
    <property type="project" value="UniProtKB-UniRule"/>
</dbReference>
<accession>A0A1T4K935</accession>
<dbReference type="GO" id="GO:0009236">
    <property type="term" value="P:cobalamin biosynthetic process"/>
    <property type="evidence" value="ECO:0007669"/>
    <property type="project" value="UniProtKB-UniRule"/>
</dbReference>
<evidence type="ECO:0000256" key="8">
    <source>
        <dbReference type="ARBA" id="ARBA00023136"/>
    </source>
</evidence>
<keyword evidence="8 9" id="KW-0472">Membrane</keyword>
<dbReference type="PANTHER" id="PTHR34308">
    <property type="entry name" value="COBALAMIN BIOSYNTHESIS PROTEIN CBIB"/>
    <property type="match status" value="1"/>
</dbReference>
<gene>
    <name evidence="9" type="primary">cobD</name>
    <name evidence="10" type="ORF">SAMN02745110_00261</name>
</gene>
<comment type="similarity">
    <text evidence="3 9">Belongs to the CobD/CbiB family.</text>
</comment>
<name>A0A1T4K935_9FIRM</name>
<keyword evidence="6 9" id="KW-0812">Transmembrane</keyword>
<sequence>MYLKIAFLLGFLLDCILGDPHSFPHPVKAMGRLIGWLDRKLNKGDDRKMKGLLMVIIVLAVTGGVSYGIIYLAYKCHVILGVAVETIMIYQCLAAKQLRVESMKVYMALKTLGLNEGRKAVSMIVGRDTENLDEEGVIKAAVETVAENTSDGVIAPMIYIALGGPVLGMIYKAVNTMDSMVGYKNDKYLLFGFFPAKIDDIFNFIPSRFSALMMISACGSNFLFDKKNAYRIWKRDRLKHASPNSAQTESVTAGALHVQLAGDAVYFGKVHHKDTIGDPDRAVELEDIKRANDLMFATAVLSVIAMLGVMFLMGFITM</sequence>
<organism evidence="10 11">
    <name type="scientific">Eubacterium ruminantium</name>
    <dbReference type="NCBI Taxonomy" id="42322"/>
    <lineage>
        <taxon>Bacteria</taxon>
        <taxon>Bacillati</taxon>
        <taxon>Bacillota</taxon>
        <taxon>Clostridia</taxon>
        <taxon>Eubacteriales</taxon>
        <taxon>Eubacteriaceae</taxon>
        <taxon>Eubacterium</taxon>
    </lineage>
</organism>
<dbReference type="UniPathway" id="UPA00148"/>
<dbReference type="Pfam" id="PF03186">
    <property type="entry name" value="CobD_Cbib"/>
    <property type="match status" value="1"/>
</dbReference>
<evidence type="ECO:0000256" key="5">
    <source>
        <dbReference type="ARBA" id="ARBA00022573"/>
    </source>
</evidence>
<keyword evidence="11" id="KW-1185">Reference proteome</keyword>
<dbReference type="EMBL" id="FUXA01000003">
    <property type="protein sequence ID" value="SJZ38857.1"/>
    <property type="molecule type" value="Genomic_DNA"/>
</dbReference>
<evidence type="ECO:0000313" key="10">
    <source>
        <dbReference type="EMBL" id="SJZ38857.1"/>
    </source>
</evidence>
<feature type="transmembrane region" description="Helical" evidence="9">
    <location>
        <begin position="51"/>
        <end position="74"/>
    </location>
</feature>
<dbReference type="HAMAP" id="MF_00024">
    <property type="entry name" value="CobD_CbiB"/>
    <property type="match status" value="1"/>
</dbReference>
<dbReference type="PANTHER" id="PTHR34308:SF1">
    <property type="entry name" value="COBALAMIN BIOSYNTHESIS PROTEIN CBIB"/>
    <property type="match status" value="1"/>
</dbReference>
<comment type="subcellular location">
    <subcellularLocation>
        <location evidence="1 9">Cell membrane</location>
        <topology evidence="1 9">Multi-pass membrane protein</topology>
    </subcellularLocation>
</comment>
<keyword evidence="7 9" id="KW-1133">Transmembrane helix</keyword>
<reference evidence="10 11" key="1">
    <citation type="submission" date="2017-02" db="EMBL/GenBank/DDBJ databases">
        <authorList>
            <person name="Peterson S.W."/>
        </authorList>
    </citation>
    <scope>NUCLEOTIDE SEQUENCE [LARGE SCALE GENOMIC DNA]</scope>
    <source>
        <strain evidence="10 11">ATCC 17233</strain>
    </source>
</reference>